<proteinExistence type="predicted"/>
<dbReference type="Proteomes" id="UP001139054">
    <property type="component" value="Unassembled WGS sequence"/>
</dbReference>
<reference evidence="1" key="1">
    <citation type="submission" date="2022-01" db="EMBL/GenBank/DDBJ databases">
        <title>Genome sequnece data of strain Bradyrhizobium sp. nov.</title>
        <authorList>
            <person name="Zhang J."/>
        </authorList>
    </citation>
    <scope>NUCLEOTIDE SEQUENCE</scope>
    <source>
        <strain evidence="1">WYCCWR 13023</strain>
    </source>
</reference>
<dbReference type="AlphaFoldDB" id="A0A9X1U849"/>
<accession>A0A9X1U849</accession>
<dbReference type="RefSeq" id="WP_237889709.1">
    <property type="nucleotide sequence ID" value="NZ_JAKLTY010000002.1"/>
</dbReference>
<protein>
    <recommendedName>
        <fullName evidence="3">DNA methyltransferase</fullName>
    </recommendedName>
</protein>
<dbReference type="EMBL" id="JAKLTY010000002">
    <property type="protein sequence ID" value="MCG2625603.1"/>
    <property type="molecule type" value="Genomic_DNA"/>
</dbReference>
<sequence length="284" mass="32135">MGKRSSFERREADFYPTPWAAVAPLIPYLRGIHTFAEPCAGDGDLVRHVESLGLRCVYSGDIRHGQDALGLDHYGGAQVIITNPPWSRDVLHRLITHFQNIAPTWLLLDADWAQTKQAAPFLPSCSHIVAIGRVKWIEGSKHTGKDNACWYRFDSNHVAGPVFHGRDQITDQGSIRSLKRRICEQCGKAYERWQRSSSRFCSPACKQQAYRRRLVASPHLEALSVTPAVTSISSIGDEESRYVRHTDVARYKAEGWELLPALDGTHHGEYSALMRRRLSTEFKR</sequence>
<organism evidence="1 2">
    <name type="scientific">Bradyrhizobium zhengyangense</name>
    <dbReference type="NCBI Taxonomy" id="2911009"/>
    <lineage>
        <taxon>Bacteria</taxon>
        <taxon>Pseudomonadati</taxon>
        <taxon>Pseudomonadota</taxon>
        <taxon>Alphaproteobacteria</taxon>
        <taxon>Hyphomicrobiales</taxon>
        <taxon>Nitrobacteraceae</taxon>
        <taxon>Bradyrhizobium</taxon>
    </lineage>
</organism>
<dbReference type="InterPro" id="IPR029063">
    <property type="entry name" value="SAM-dependent_MTases_sf"/>
</dbReference>
<evidence type="ECO:0008006" key="3">
    <source>
        <dbReference type="Google" id="ProtNLM"/>
    </source>
</evidence>
<evidence type="ECO:0000313" key="1">
    <source>
        <dbReference type="EMBL" id="MCG2625603.1"/>
    </source>
</evidence>
<name>A0A9X1U849_9BRAD</name>
<comment type="caution">
    <text evidence="1">The sequence shown here is derived from an EMBL/GenBank/DDBJ whole genome shotgun (WGS) entry which is preliminary data.</text>
</comment>
<gene>
    <name evidence="1" type="ORF">L6654_03120</name>
</gene>
<evidence type="ECO:0000313" key="2">
    <source>
        <dbReference type="Proteomes" id="UP001139054"/>
    </source>
</evidence>
<dbReference type="SUPFAM" id="SSF53335">
    <property type="entry name" value="S-adenosyl-L-methionine-dependent methyltransferases"/>
    <property type="match status" value="1"/>
</dbReference>